<evidence type="ECO:0000256" key="1">
    <source>
        <dbReference type="SAM" id="SignalP"/>
    </source>
</evidence>
<evidence type="ECO:0000259" key="3">
    <source>
        <dbReference type="Pfam" id="PF22124"/>
    </source>
</evidence>
<evidence type="ECO:0000313" key="5">
    <source>
        <dbReference type="Proteomes" id="UP000184609"/>
    </source>
</evidence>
<evidence type="ECO:0000313" key="4">
    <source>
        <dbReference type="EMBL" id="SHO64054.1"/>
    </source>
</evidence>
<feature type="signal peptide" evidence="1">
    <location>
        <begin position="1"/>
        <end position="20"/>
    </location>
</feature>
<dbReference type="AlphaFoldDB" id="A0A1M7ZGQ8"/>
<protein>
    <recommendedName>
        <fullName evidence="6">Alpha-L-fucosidase 2</fullName>
    </recommendedName>
</protein>
<dbReference type="OrthoDB" id="9802600at2"/>
<feature type="domain" description="Glycosyl hydrolase family 95 catalytic" evidence="3">
    <location>
        <begin position="311"/>
        <end position="665"/>
    </location>
</feature>
<feature type="chain" id="PRO_5013291823" description="Alpha-L-fucosidase 2" evidence="1">
    <location>
        <begin position="21"/>
        <end position="760"/>
    </location>
</feature>
<feature type="domain" description="Alpha fucosidase A-like C-terminal" evidence="2">
    <location>
        <begin position="667"/>
        <end position="735"/>
    </location>
</feature>
<evidence type="ECO:0008006" key="6">
    <source>
        <dbReference type="Google" id="ProtNLM"/>
    </source>
</evidence>
<reference evidence="5" key="1">
    <citation type="submission" date="2016-12" db="EMBL/GenBank/DDBJ databases">
        <authorList>
            <person name="Varghese N."/>
            <person name="Submissions S."/>
        </authorList>
    </citation>
    <scope>NUCLEOTIDE SEQUENCE [LARGE SCALE GENOMIC DNA]</scope>
    <source>
        <strain evidence="5">DSM 25035</strain>
    </source>
</reference>
<dbReference type="RefSeq" id="WP_073572832.1">
    <property type="nucleotide sequence ID" value="NZ_FRXN01000004.1"/>
</dbReference>
<dbReference type="EMBL" id="FRXN01000004">
    <property type="protein sequence ID" value="SHO64054.1"/>
    <property type="molecule type" value="Genomic_DNA"/>
</dbReference>
<dbReference type="PANTHER" id="PTHR31084:SF0">
    <property type="entry name" value="ALPHA-L-FUCOSIDASE 2"/>
    <property type="match status" value="1"/>
</dbReference>
<dbReference type="GO" id="GO:0005975">
    <property type="term" value="P:carbohydrate metabolic process"/>
    <property type="evidence" value="ECO:0007669"/>
    <property type="project" value="InterPro"/>
</dbReference>
<dbReference type="STRING" id="1073327.SAMN04488108_3224"/>
<dbReference type="InterPro" id="IPR008928">
    <property type="entry name" value="6-hairpin_glycosidase_sf"/>
</dbReference>
<keyword evidence="5" id="KW-1185">Reference proteome</keyword>
<dbReference type="Proteomes" id="UP000184609">
    <property type="component" value="Unassembled WGS sequence"/>
</dbReference>
<dbReference type="InterPro" id="IPR012341">
    <property type="entry name" value="6hp_glycosidase-like_sf"/>
</dbReference>
<dbReference type="SUPFAM" id="SSF48208">
    <property type="entry name" value="Six-hairpin glycosidases"/>
    <property type="match status" value="1"/>
</dbReference>
<dbReference type="InterPro" id="IPR054363">
    <property type="entry name" value="GH95_cat"/>
</dbReference>
<dbReference type="GO" id="GO:0004560">
    <property type="term" value="F:alpha-L-fucosidase activity"/>
    <property type="evidence" value="ECO:0007669"/>
    <property type="project" value="TreeGrafter"/>
</dbReference>
<name>A0A1M7ZGQ8_9BACT</name>
<gene>
    <name evidence="4" type="ORF">SAMN04488108_3224</name>
</gene>
<keyword evidence="1" id="KW-0732">Signal</keyword>
<evidence type="ECO:0000259" key="2">
    <source>
        <dbReference type="Pfam" id="PF21307"/>
    </source>
</evidence>
<dbReference type="Pfam" id="PF22124">
    <property type="entry name" value="Glyco_hydro_95_cat"/>
    <property type="match status" value="1"/>
</dbReference>
<sequence>MKTIWSLFLLAILFSCSPNQDVKMLPDLTPYNLEFDYLPTTWDEGLPLGNGQIGALIWQKEDKLRLSLDHVDLWDERKMENLQGEPYKYSWVKEQWESDTYKNVQDLFDAPYDKAPAPSKIPGGALEFATSSLGKVKKSTLYIATGTGEVQWESGASLRTYVHAANPIGWFKFEGIKEESFSPELMIPAYNLPGESEADNPVTGQDLRRLGYPEGLVEDLENGKVYTQKGYGDFEYQITVRWKKNNSGLEGVWAISTNLEGKQNSKELTLEALEKGFLASFPTHSEWWNSFWSKSNISIPDSVLQRQWYLEQYKFASAARENTPPISLQAVWTADNGKLPPWKGDFHHDLNTQLSYWPSYTANHLDLSKGFLNWLWKNYPTFKEYTKTYYESDGLNVPGVSTLTGAPMGGWIQYAFGPTVSGWLSHHFYLQWRYSMDREFLENEAYPWFKEVAIYFDEISEKNEQGMRKLPISASPEVHNNSRQAWFGETTNFDLANIRFVYTKAAELARELGNEQEAEKWERILAEWPDFAVGETGMLLAPNIPLENSHRHFSHLMAIHPLSLINWSDGEKAQDIIRKTAQHLKTTGSSAWVGYSFSWQGNVQARMLDGEGAAETLRIFATSFCLPNSFHVNGDQSGKGYSNYKYRPFTLEGNFAFASGVQEMLIQSHEDFIRLFPAVPSAWENVSFDGFLTQGAFQVSATKVNGSQITANISAPKGGKIRILNPIEGTCQVNGESLDAGEVWEKEMNPGESIKLSFVK</sequence>
<proteinExistence type="predicted"/>
<dbReference type="PANTHER" id="PTHR31084">
    <property type="entry name" value="ALPHA-L-FUCOSIDASE 2"/>
    <property type="match status" value="1"/>
</dbReference>
<organism evidence="4 5">
    <name type="scientific">Algoriphagus zhangzhouensis</name>
    <dbReference type="NCBI Taxonomy" id="1073327"/>
    <lineage>
        <taxon>Bacteria</taxon>
        <taxon>Pseudomonadati</taxon>
        <taxon>Bacteroidota</taxon>
        <taxon>Cytophagia</taxon>
        <taxon>Cytophagales</taxon>
        <taxon>Cyclobacteriaceae</taxon>
        <taxon>Algoriphagus</taxon>
    </lineage>
</organism>
<dbReference type="InterPro" id="IPR049053">
    <property type="entry name" value="AFCA-like_C"/>
</dbReference>
<dbReference type="PROSITE" id="PS51257">
    <property type="entry name" value="PROKAR_LIPOPROTEIN"/>
    <property type="match status" value="1"/>
</dbReference>
<accession>A0A1M7ZGQ8</accession>
<dbReference type="Pfam" id="PF21307">
    <property type="entry name" value="Glyco_hydro_95_C"/>
    <property type="match status" value="1"/>
</dbReference>
<dbReference type="Gene3D" id="1.50.10.10">
    <property type="match status" value="1"/>
</dbReference>